<dbReference type="AlphaFoldDB" id="A0AB38A3X3"/>
<dbReference type="EMBL" id="FNQH01000013">
    <property type="protein sequence ID" value="SEA95863.1"/>
    <property type="molecule type" value="Genomic_DNA"/>
</dbReference>
<dbReference type="RefSeq" id="WP_086987770.1">
    <property type="nucleotide sequence ID" value="NZ_FJNA01000005.1"/>
</dbReference>
<dbReference type="Proteomes" id="UP000199042">
    <property type="component" value="Unassembled WGS sequence"/>
</dbReference>
<protein>
    <submittedName>
        <fullName evidence="2">Uncharacterized protein</fullName>
    </submittedName>
</protein>
<reference evidence="2 3" key="1">
    <citation type="submission" date="2016-10" db="EMBL/GenBank/DDBJ databases">
        <authorList>
            <person name="Varghese N."/>
            <person name="Submissions S."/>
        </authorList>
    </citation>
    <scope>NUCLEOTIDE SEQUENCE [LARGE SCALE GENOMIC DNA]</scope>
    <source>
        <strain evidence="2 3">DSM 14526</strain>
    </source>
</reference>
<proteinExistence type="predicted"/>
<feature type="region of interest" description="Disordered" evidence="1">
    <location>
        <begin position="1"/>
        <end position="21"/>
    </location>
</feature>
<accession>A0AB38A3X3</accession>
<gene>
    <name evidence="2" type="ORF">SAMN04488525_11323</name>
</gene>
<organism evidence="2 3">
    <name type="scientific">Trichococcus collinsii</name>
    <dbReference type="NCBI Taxonomy" id="157076"/>
    <lineage>
        <taxon>Bacteria</taxon>
        <taxon>Bacillati</taxon>
        <taxon>Bacillota</taxon>
        <taxon>Bacilli</taxon>
        <taxon>Lactobacillales</taxon>
        <taxon>Carnobacteriaceae</taxon>
        <taxon>Trichococcus</taxon>
    </lineage>
</organism>
<name>A0AB38A3X3_9LACT</name>
<evidence type="ECO:0000313" key="3">
    <source>
        <dbReference type="Proteomes" id="UP000199042"/>
    </source>
</evidence>
<sequence>MNFFERKAQYKSGSGQNPLPTKEQMEQHIARLGGYIDWGKDVMESSDVRRGQIKPAVKNILPKLRASEVHELYNLLMKFAVRIQEEER</sequence>
<keyword evidence="3" id="KW-1185">Reference proteome</keyword>
<evidence type="ECO:0000256" key="1">
    <source>
        <dbReference type="SAM" id="MobiDB-lite"/>
    </source>
</evidence>
<comment type="caution">
    <text evidence="2">The sequence shown here is derived from an EMBL/GenBank/DDBJ whole genome shotgun (WGS) entry which is preliminary data.</text>
</comment>
<evidence type="ECO:0000313" key="2">
    <source>
        <dbReference type="EMBL" id="SEA95863.1"/>
    </source>
</evidence>